<evidence type="ECO:0000313" key="1">
    <source>
        <dbReference type="EMBL" id="QMT40804.1"/>
    </source>
</evidence>
<accession>A0A7D7RVG2</accession>
<proteinExistence type="predicted"/>
<gene>
    <name evidence="1" type="ORF">H3L94_01730</name>
</gene>
<reference evidence="1 2" key="1">
    <citation type="submission" date="2020-07" db="EMBL/GenBank/DDBJ databases">
        <title>Genomic diversity of species in the Neisseriaceae family.</title>
        <authorList>
            <person name="Vincent A.T."/>
            <person name="Bernet E."/>
            <person name="Veyrier F.J."/>
        </authorList>
    </citation>
    <scope>NUCLEOTIDE SEQUENCE [LARGE SCALE GENOMIC DNA]</scope>
    <source>
        <strain evidence="1 2">DSM 22244</strain>
    </source>
</reference>
<dbReference type="RefSeq" id="WP_182122411.1">
    <property type="nucleotide sequence ID" value="NZ_CP059567.1"/>
</dbReference>
<evidence type="ECO:0000313" key="2">
    <source>
        <dbReference type="Proteomes" id="UP000514752"/>
    </source>
</evidence>
<dbReference type="KEGG" id="nsg:H3L94_01730"/>
<name>A0A7D7RVG2_9NEIS</name>
<dbReference type="AlphaFoldDB" id="A0A7D7RVG2"/>
<sequence length="173" mass="19009">MNAALKNECRPAAQTRAAVELQRWYLAVDGNQHRADLQTAAPTGKAFMLSEALLPQIRTVACLIAAKRHRFDGRSPEVFTEEADWFAARILVLGVRVFHLDVTLIPMLKTANRRAAEFARERGLPFTPAQMRMSLHAARPHGGLILENACFAEQDLGLIGNTLALAKTLPAIG</sequence>
<organism evidence="1 2">
    <name type="scientific">Neisseria shayeganii</name>
    <dbReference type="NCBI Taxonomy" id="607712"/>
    <lineage>
        <taxon>Bacteria</taxon>
        <taxon>Pseudomonadati</taxon>
        <taxon>Pseudomonadota</taxon>
        <taxon>Betaproteobacteria</taxon>
        <taxon>Neisseriales</taxon>
        <taxon>Neisseriaceae</taxon>
        <taxon>Neisseria</taxon>
    </lineage>
</organism>
<protein>
    <submittedName>
        <fullName evidence="1">Uncharacterized protein</fullName>
    </submittedName>
</protein>
<dbReference type="Proteomes" id="UP000514752">
    <property type="component" value="Chromosome"/>
</dbReference>
<dbReference type="EMBL" id="CP059567">
    <property type="protein sequence ID" value="QMT40804.1"/>
    <property type="molecule type" value="Genomic_DNA"/>
</dbReference>